<dbReference type="OrthoDB" id="2121319at2759"/>
<feature type="compositionally biased region" description="Pro residues" evidence="2">
    <location>
        <begin position="1"/>
        <end position="12"/>
    </location>
</feature>
<dbReference type="EMBL" id="ML978123">
    <property type="protein sequence ID" value="KAF2102231.1"/>
    <property type="molecule type" value="Genomic_DNA"/>
</dbReference>
<feature type="compositionally biased region" description="Basic and acidic residues" evidence="2">
    <location>
        <begin position="425"/>
        <end position="441"/>
    </location>
</feature>
<feature type="compositionally biased region" description="Polar residues" evidence="2">
    <location>
        <begin position="615"/>
        <end position="626"/>
    </location>
</feature>
<sequence>MSGPLKKPPPSGATPSGRTPSANPTSNPGASPARSPSRTSTSASTPANGVARSRSVRGANGSPVSARAAVKRPAAPSGLSSSSTPSLDAAEEEDARIENAALVDDLKERLQKAEQVSEEFQRQVEVLQSKLDDAIKDQGKLEDRMHEEEERVEMLENEKRESQRQRNELERIFEAERVSVMKDKEDSQAREEELHEVIQRLKENLAQRDNRPGTDEDGRLARQCNSVNDRTASFPSPTTDTGHFAPPTSIQRSNSRNNSKLLLQKDKVIESLRLELAEAQVKLIEMENMGGTRIHEVERALMETRMTNARLMEENESFQVLLSDKTLNGDFSPAHVRRVSMEDRTPSRSGPGTSLADELGDLSPSEVDAEHTRRLEAEVNTLKDQNKALTLYINKIIERLLQHQGFESVLSNAQEGPHGISATGVEKELPPVPPPKDKENEPAPQGQTFLQRARSVVAGPNKARPRPQSQMAQTGSPPRNANLAPTVNENPETAPSIPLGRSQSVSQGKRISGGGLGLQTRAISGNTLPGAAGIVNSMYKPPADQISPNLASPTRASTSFFALPTRGENPNAAARIPSGSQAVPSDEPGRDAALAALTGTSESSINDSPSPPRSVASSQDRPQTTVFAGKQVRQLRLVQQSTDAAAEEARLKAANRGSWIGGVTGWFGKKEQAEQQQ</sequence>
<feature type="compositionally biased region" description="Polar residues" evidence="2">
    <location>
        <begin position="598"/>
        <end position="608"/>
    </location>
</feature>
<proteinExistence type="predicted"/>
<keyword evidence="4" id="KW-1185">Reference proteome</keyword>
<reference evidence="3" key="1">
    <citation type="journal article" date="2020" name="Stud. Mycol.">
        <title>101 Dothideomycetes genomes: a test case for predicting lifestyles and emergence of pathogens.</title>
        <authorList>
            <person name="Haridas S."/>
            <person name="Albert R."/>
            <person name="Binder M."/>
            <person name="Bloem J."/>
            <person name="Labutti K."/>
            <person name="Salamov A."/>
            <person name="Andreopoulos B."/>
            <person name="Baker S."/>
            <person name="Barry K."/>
            <person name="Bills G."/>
            <person name="Bluhm B."/>
            <person name="Cannon C."/>
            <person name="Castanera R."/>
            <person name="Culley D."/>
            <person name="Daum C."/>
            <person name="Ezra D."/>
            <person name="Gonzalez J."/>
            <person name="Henrissat B."/>
            <person name="Kuo A."/>
            <person name="Liang C."/>
            <person name="Lipzen A."/>
            <person name="Lutzoni F."/>
            <person name="Magnuson J."/>
            <person name="Mondo S."/>
            <person name="Nolan M."/>
            <person name="Ohm R."/>
            <person name="Pangilinan J."/>
            <person name="Park H.-J."/>
            <person name="Ramirez L."/>
            <person name="Alfaro M."/>
            <person name="Sun H."/>
            <person name="Tritt A."/>
            <person name="Yoshinaga Y."/>
            <person name="Zwiers L.-H."/>
            <person name="Turgeon B."/>
            <person name="Goodwin S."/>
            <person name="Spatafora J."/>
            <person name="Crous P."/>
            <person name="Grigoriev I."/>
        </authorList>
    </citation>
    <scope>NUCLEOTIDE SEQUENCE</scope>
    <source>
        <strain evidence="3">CBS 133067</strain>
    </source>
</reference>
<feature type="compositionally biased region" description="Basic and acidic residues" evidence="2">
    <location>
        <begin position="203"/>
        <end position="220"/>
    </location>
</feature>
<dbReference type="PANTHER" id="PTHR38120">
    <property type="entry name" value="EXPRESSED PROTEIN"/>
    <property type="match status" value="1"/>
</dbReference>
<feature type="region of interest" description="Disordered" evidence="2">
    <location>
        <begin position="1"/>
        <end position="96"/>
    </location>
</feature>
<feature type="region of interest" description="Disordered" evidence="2">
    <location>
        <begin position="203"/>
        <end position="222"/>
    </location>
</feature>
<feature type="compositionally biased region" description="Low complexity" evidence="2">
    <location>
        <begin position="73"/>
        <end position="88"/>
    </location>
</feature>
<comment type="caution">
    <text evidence="3">The sequence shown here is derived from an EMBL/GenBank/DDBJ whole genome shotgun (WGS) entry which is preliminary data.</text>
</comment>
<name>A0A9P4IIF4_9PEZI</name>
<feature type="region of interest" description="Disordered" evidence="2">
    <location>
        <begin position="561"/>
        <end position="630"/>
    </location>
</feature>
<evidence type="ECO:0000313" key="4">
    <source>
        <dbReference type="Proteomes" id="UP000799772"/>
    </source>
</evidence>
<feature type="compositionally biased region" description="Polar residues" evidence="2">
    <location>
        <begin position="228"/>
        <end position="241"/>
    </location>
</feature>
<feature type="region of interest" description="Disordered" evidence="2">
    <location>
        <begin position="137"/>
        <end position="167"/>
    </location>
</feature>
<protein>
    <recommendedName>
        <fullName evidence="5">M protein, serotype 2.1</fullName>
    </recommendedName>
</protein>
<feature type="compositionally biased region" description="Low complexity" evidence="2">
    <location>
        <begin position="30"/>
        <end position="47"/>
    </location>
</feature>
<feature type="region of interest" description="Disordered" evidence="2">
    <location>
        <begin position="228"/>
        <end position="256"/>
    </location>
</feature>
<evidence type="ECO:0008006" key="5">
    <source>
        <dbReference type="Google" id="ProtNLM"/>
    </source>
</evidence>
<gene>
    <name evidence="3" type="ORF">NA57DRAFT_20669</name>
</gene>
<organism evidence="3 4">
    <name type="scientific">Rhizodiscina lignyota</name>
    <dbReference type="NCBI Taxonomy" id="1504668"/>
    <lineage>
        <taxon>Eukaryota</taxon>
        <taxon>Fungi</taxon>
        <taxon>Dikarya</taxon>
        <taxon>Ascomycota</taxon>
        <taxon>Pezizomycotina</taxon>
        <taxon>Dothideomycetes</taxon>
        <taxon>Pleosporomycetidae</taxon>
        <taxon>Aulographales</taxon>
        <taxon>Rhizodiscinaceae</taxon>
        <taxon>Rhizodiscina</taxon>
    </lineage>
</organism>
<feature type="coiled-coil region" evidence="1">
    <location>
        <begin position="269"/>
        <end position="314"/>
    </location>
</feature>
<dbReference type="Proteomes" id="UP000799772">
    <property type="component" value="Unassembled WGS sequence"/>
</dbReference>
<feature type="region of interest" description="Disordered" evidence="2">
    <location>
        <begin position="457"/>
        <end position="517"/>
    </location>
</feature>
<dbReference type="PANTHER" id="PTHR38120:SF1">
    <property type="entry name" value="M PROTEIN, SEROTYPE 2.1"/>
    <property type="match status" value="1"/>
</dbReference>
<feature type="non-terminal residue" evidence="3">
    <location>
        <position position="677"/>
    </location>
</feature>
<evidence type="ECO:0000256" key="2">
    <source>
        <dbReference type="SAM" id="MobiDB-lite"/>
    </source>
</evidence>
<dbReference type="AlphaFoldDB" id="A0A9P4IIF4"/>
<evidence type="ECO:0000256" key="1">
    <source>
        <dbReference type="SAM" id="Coils"/>
    </source>
</evidence>
<feature type="region of interest" description="Disordered" evidence="2">
    <location>
        <begin position="340"/>
        <end position="370"/>
    </location>
</feature>
<feature type="compositionally biased region" description="Polar residues" evidence="2">
    <location>
        <begin position="13"/>
        <end position="29"/>
    </location>
</feature>
<keyword evidence="1" id="KW-0175">Coiled coil</keyword>
<feature type="region of interest" description="Disordered" evidence="2">
    <location>
        <begin position="413"/>
        <end position="445"/>
    </location>
</feature>
<accession>A0A9P4IIF4</accession>
<evidence type="ECO:0000313" key="3">
    <source>
        <dbReference type="EMBL" id="KAF2102231.1"/>
    </source>
</evidence>
<feature type="compositionally biased region" description="Polar residues" evidence="2">
    <location>
        <begin position="467"/>
        <end position="493"/>
    </location>
</feature>